<keyword evidence="14" id="KW-1185">Reference proteome</keyword>
<evidence type="ECO:0000256" key="8">
    <source>
        <dbReference type="ARBA" id="ARBA00023012"/>
    </source>
</evidence>
<dbReference type="GO" id="GO:0016020">
    <property type="term" value="C:membrane"/>
    <property type="evidence" value="ECO:0007669"/>
    <property type="project" value="InterPro"/>
</dbReference>
<dbReference type="CDD" id="cd16917">
    <property type="entry name" value="HATPase_UhpB-NarQ-NarX-like"/>
    <property type="match status" value="1"/>
</dbReference>
<feature type="domain" description="DUF7134" evidence="12">
    <location>
        <begin position="6"/>
        <end position="160"/>
    </location>
</feature>
<sequence>MRRFSLWMKAHPMVGDTLLAALIASFDVLIFVARVVTDPSVEPRPEPWYVTLPLVVGVVTPIVFRRRYPIVSAYLVLGVGIVHSLLEIGLASAITSCVALYTLVAYVSRRAALLYVAVNVVITLVQTPWQYPHDWVVTLIFVILATGFSWALGEFNGARRAYNAEVERRLRLLETERDQQARIAVAEERARIARELHDVVAHAVSVMVVQADGAAYAVHSQPELAERAVKTISSTGREALTELRRLLGVLRSDQASSERTPQPGTQSLSDLAARVRTVGLPVQLDIVGNVDDLPAGVGLGIYRIVQEALTNSLKHAGHGSSATVRVERTGDRVDLSIVDNGYRVAGTLVGVSGGNGLIGMRERALVFGGTLEAGPRPSGGWQVRASLPFGNT</sequence>
<reference evidence="13 14" key="1">
    <citation type="submission" date="2019-03" db="EMBL/GenBank/DDBJ databases">
        <title>Genomic Encyclopedia of Archaeal and Bacterial Type Strains, Phase II (KMG-II): from individual species to whole genera.</title>
        <authorList>
            <person name="Goeker M."/>
        </authorList>
    </citation>
    <scope>NUCLEOTIDE SEQUENCE [LARGE SCALE GENOMIC DNA]</scope>
    <source>
        <strain evidence="13 14">DSM 45499</strain>
    </source>
</reference>
<feature type="transmembrane region" description="Helical" evidence="9">
    <location>
        <begin position="135"/>
        <end position="153"/>
    </location>
</feature>
<evidence type="ECO:0000256" key="1">
    <source>
        <dbReference type="ARBA" id="ARBA00000085"/>
    </source>
</evidence>
<proteinExistence type="predicted"/>
<dbReference type="GO" id="GO:0000155">
    <property type="term" value="F:phosphorelay sensor kinase activity"/>
    <property type="evidence" value="ECO:0007669"/>
    <property type="project" value="InterPro"/>
</dbReference>
<dbReference type="Pfam" id="PF23539">
    <property type="entry name" value="DUF7134"/>
    <property type="match status" value="1"/>
</dbReference>
<feature type="transmembrane region" description="Helical" evidence="9">
    <location>
        <begin position="111"/>
        <end position="129"/>
    </location>
</feature>
<evidence type="ECO:0000256" key="7">
    <source>
        <dbReference type="ARBA" id="ARBA00022840"/>
    </source>
</evidence>
<dbReference type="GO" id="GO:0005524">
    <property type="term" value="F:ATP binding"/>
    <property type="evidence" value="ECO:0007669"/>
    <property type="project" value="UniProtKB-KW"/>
</dbReference>
<accession>A0A4R7VMM8</accession>
<dbReference type="EC" id="2.7.13.3" evidence="2"/>
<evidence type="ECO:0000256" key="6">
    <source>
        <dbReference type="ARBA" id="ARBA00022777"/>
    </source>
</evidence>
<evidence type="ECO:0000259" key="10">
    <source>
        <dbReference type="Pfam" id="PF02518"/>
    </source>
</evidence>
<feature type="transmembrane region" description="Helical" evidence="9">
    <location>
        <begin position="71"/>
        <end position="104"/>
    </location>
</feature>
<organism evidence="13 14">
    <name type="scientific">Actinophytocola oryzae</name>
    <dbReference type="NCBI Taxonomy" id="502181"/>
    <lineage>
        <taxon>Bacteria</taxon>
        <taxon>Bacillati</taxon>
        <taxon>Actinomycetota</taxon>
        <taxon>Actinomycetes</taxon>
        <taxon>Pseudonocardiales</taxon>
        <taxon>Pseudonocardiaceae</taxon>
    </lineage>
</organism>
<dbReference type="Pfam" id="PF07730">
    <property type="entry name" value="HisKA_3"/>
    <property type="match status" value="1"/>
</dbReference>
<feature type="domain" description="Histidine kinase/HSP90-like ATPase" evidence="10">
    <location>
        <begin position="299"/>
        <end position="389"/>
    </location>
</feature>
<keyword evidence="6 13" id="KW-0418">Kinase</keyword>
<keyword evidence="9" id="KW-1133">Transmembrane helix</keyword>
<protein>
    <recommendedName>
        <fullName evidence="2">histidine kinase</fullName>
        <ecNumber evidence="2">2.7.13.3</ecNumber>
    </recommendedName>
</protein>
<keyword evidence="9" id="KW-0812">Transmembrane</keyword>
<dbReference type="InterPro" id="IPR036890">
    <property type="entry name" value="HATPase_C_sf"/>
</dbReference>
<evidence type="ECO:0000256" key="9">
    <source>
        <dbReference type="SAM" id="Phobius"/>
    </source>
</evidence>
<keyword evidence="7" id="KW-0067">ATP-binding</keyword>
<keyword evidence="5" id="KW-0547">Nucleotide-binding</keyword>
<dbReference type="Proteomes" id="UP000294927">
    <property type="component" value="Unassembled WGS sequence"/>
</dbReference>
<dbReference type="InterPro" id="IPR011712">
    <property type="entry name" value="Sig_transdc_His_kin_sub3_dim/P"/>
</dbReference>
<dbReference type="Gene3D" id="1.20.5.1930">
    <property type="match status" value="1"/>
</dbReference>
<evidence type="ECO:0000313" key="13">
    <source>
        <dbReference type="EMBL" id="TDV50762.1"/>
    </source>
</evidence>
<dbReference type="GO" id="GO:0046983">
    <property type="term" value="F:protein dimerization activity"/>
    <property type="evidence" value="ECO:0007669"/>
    <property type="project" value="InterPro"/>
</dbReference>
<dbReference type="EMBL" id="SOCP01000006">
    <property type="protein sequence ID" value="TDV50762.1"/>
    <property type="molecule type" value="Genomic_DNA"/>
</dbReference>
<gene>
    <name evidence="13" type="ORF">CLV71_106104</name>
</gene>
<dbReference type="PANTHER" id="PTHR24421:SF10">
    <property type="entry name" value="NITRATE_NITRITE SENSOR PROTEIN NARQ"/>
    <property type="match status" value="1"/>
</dbReference>
<keyword evidence="9" id="KW-0472">Membrane</keyword>
<dbReference type="SUPFAM" id="SSF55874">
    <property type="entry name" value="ATPase domain of HSP90 chaperone/DNA topoisomerase II/histidine kinase"/>
    <property type="match status" value="1"/>
</dbReference>
<dbReference type="AlphaFoldDB" id="A0A4R7VMM8"/>
<evidence type="ECO:0000259" key="11">
    <source>
        <dbReference type="Pfam" id="PF07730"/>
    </source>
</evidence>
<dbReference type="PANTHER" id="PTHR24421">
    <property type="entry name" value="NITRATE/NITRITE SENSOR PROTEIN NARX-RELATED"/>
    <property type="match status" value="1"/>
</dbReference>
<evidence type="ECO:0000256" key="2">
    <source>
        <dbReference type="ARBA" id="ARBA00012438"/>
    </source>
</evidence>
<dbReference type="Gene3D" id="3.30.565.10">
    <property type="entry name" value="Histidine kinase-like ATPase, C-terminal domain"/>
    <property type="match status" value="1"/>
</dbReference>
<feature type="domain" description="Signal transduction histidine kinase subgroup 3 dimerisation and phosphoacceptor" evidence="11">
    <location>
        <begin position="188"/>
        <end position="254"/>
    </location>
</feature>
<feature type="transmembrane region" description="Helical" evidence="9">
    <location>
        <begin position="48"/>
        <end position="65"/>
    </location>
</feature>
<evidence type="ECO:0000259" key="12">
    <source>
        <dbReference type="Pfam" id="PF23539"/>
    </source>
</evidence>
<comment type="caution">
    <text evidence="13">The sequence shown here is derived from an EMBL/GenBank/DDBJ whole genome shotgun (WGS) entry which is preliminary data.</text>
</comment>
<evidence type="ECO:0000256" key="3">
    <source>
        <dbReference type="ARBA" id="ARBA00022553"/>
    </source>
</evidence>
<keyword evidence="8" id="KW-0902">Two-component regulatory system</keyword>
<evidence type="ECO:0000256" key="4">
    <source>
        <dbReference type="ARBA" id="ARBA00022679"/>
    </source>
</evidence>
<evidence type="ECO:0000313" key="14">
    <source>
        <dbReference type="Proteomes" id="UP000294927"/>
    </source>
</evidence>
<feature type="transmembrane region" description="Helical" evidence="9">
    <location>
        <begin position="17"/>
        <end position="36"/>
    </location>
</feature>
<dbReference type="InterPro" id="IPR055558">
    <property type="entry name" value="DUF7134"/>
</dbReference>
<keyword evidence="3" id="KW-0597">Phosphoprotein</keyword>
<keyword evidence="4" id="KW-0808">Transferase</keyword>
<name>A0A4R7VMM8_9PSEU</name>
<dbReference type="Pfam" id="PF02518">
    <property type="entry name" value="HATPase_c"/>
    <property type="match status" value="1"/>
</dbReference>
<dbReference type="InterPro" id="IPR003594">
    <property type="entry name" value="HATPase_dom"/>
</dbReference>
<evidence type="ECO:0000256" key="5">
    <source>
        <dbReference type="ARBA" id="ARBA00022741"/>
    </source>
</evidence>
<dbReference type="InterPro" id="IPR050482">
    <property type="entry name" value="Sensor_HK_TwoCompSys"/>
</dbReference>
<comment type="catalytic activity">
    <reaction evidence="1">
        <text>ATP + protein L-histidine = ADP + protein N-phospho-L-histidine.</text>
        <dbReference type="EC" id="2.7.13.3"/>
    </reaction>
</comment>